<name>A0ABT3H1I8_9RHOB</name>
<protein>
    <submittedName>
        <fullName evidence="1">Uncharacterized protein</fullName>
    </submittedName>
</protein>
<reference evidence="1 2" key="1">
    <citation type="submission" date="2022-10" db="EMBL/GenBank/DDBJ databases">
        <title>Pararhodobacter sp. nov., isolated from marine algae.</title>
        <authorList>
            <person name="Choi B.J."/>
            <person name="Kim J.M."/>
            <person name="Lee J.K."/>
            <person name="Choi D.G."/>
            <person name="Jeon C.O."/>
        </authorList>
    </citation>
    <scope>NUCLEOTIDE SEQUENCE [LARGE SCALE GENOMIC DNA]</scope>
    <source>
        <strain evidence="1 2">ZQ420</strain>
    </source>
</reference>
<keyword evidence="2" id="KW-1185">Reference proteome</keyword>
<proteinExistence type="predicted"/>
<dbReference type="Proteomes" id="UP001208938">
    <property type="component" value="Unassembled WGS sequence"/>
</dbReference>
<organism evidence="1 2">
    <name type="scientific">Pararhodobacter zhoushanensis</name>
    <dbReference type="NCBI Taxonomy" id="2479545"/>
    <lineage>
        <taxon>Bacteria</taxon>
        <taxon>Pseudomonadati</taxon>
        <taxon>Pseudomonadota</taxon>
        <taxon>Alphaproteobacteria</taxon>
        <taxon>Rhodobacterales</taxon>
        <taxon>Paracoccaceae</taxon>
        <taxon>Pararhodobacter</taxon>
    </lineage>
</organism>
<comment type="caution">
    <text evidence="1">The sequence shown here is derived from an EMBL/GenBank/DDBJ whole genome shotgun (WGS) entry which is preliminary data.</text>
</comment>
<evidence type="ECO:0000313" key="2">
    <source>
        <dbReference type="Proteomes" id="UP001208938"/>
    </source>
</evidence>
<accession>A0ABT3H1I8</accession>
<evidence type="ECO:0000313" key="1">
    <source>
        <dbReference type="EMBL" id="MCW1933668.1"/>
    </source>
</evidence>
<gene>
    <name evidence="1" type="ORF">OKW52_15730</name>
</gene>
<sequence length="89" mass="9464">MTPQEMELQALRTRVAALQSVVARMAALLPDAACQTLCDWLVQTSMAPDGQEDPSAVSIAGVPAALGGMTRAAEMEDILALVRHSREKT</sequence>
<dbReference type="EMBL" id="JAPDFL010000001">
    <property type="protein sequence ID" value="MCW1933668.1"/>
    <property type="molecule type" value="Genomic_DNA"/>
</dbReference>
<dbReference type="RefSeq" id="WP_264506548.1">
    <property type="nucleotide sequence ID" value="NZ_JAPDFL010000001.1"/>
</dbReference>